<organism evidence="1">
    <name type="scientific">marine sediment metagenome</name>
    <dbReference type="NCBI Taxonomy" id="412755"/>
    <lineage>
        <taxon>unclassified sequences</taxon>
        <taxon>metagenomes</taxon>
        <taxon>ecological metagenomes</taxon>
    </lineage>
</organism>
<gene>
    <name evidence="1" type="ORF">S01H4_52136</name>
</gene>
<evidence type="ECO:0000313" key="1">
    <source>
        <dbReference type="EMBL" id="GAH10399.1"/>
    </source>
</evidence>
<proteinExistence type="predicted"/>
<name>X1DZP8_9ZZZZ</name>
<accession>X1DZP8</accession>
<protein>
    <submittedName>
        <fullName evidence="1">Uncharacterized protein</fullName>
    </submittedName>
</protein>
<reference evidence="1" key="1">
    <citation type="journal article" date="2014" name="Front. Microbiol.">
        <title>High frequency of phylogenetically diverse reductive dehalogenase-homologous genes in deep subseafloor sedimentary metagenomes.</title>
        <authorList>
            <person name="Kawai M."/>
            <person name="Futagami T."/>
            <person name="Toyoda A."/>
            <person name="Takaki Y."/>
            <person name="Nishi S."/>
            <person name="Hori S."/>
            <person name="Arai W."/>
            <person name="Tsubouchi T."/>
            <person name="Morono Y."/>
            <person name="Uchiyama I."/>
            <person name="Ito T."/>
            <person name="Fujiyama A."/>
            <person name="Inagaki F."/>
            <person name="Takami H."/>
        </authorList>
    </citation>
    <scope>NUCLEOTIDE SEQUENCE</scope>
    <source>
        <strain evidence="1">Expedition CK06-06</strain>
    </source>
</reference>
<sequence>MAVSPGFAADDCIGYVSANALVAVDLSTLALTVDNAGNANEGVVRLIVSM</sequence>
<dbReference type="EMBL" id="BART01029754">
    <property type="protein sequence ID" value="GAH10399.1"/>
    <property type="molecule type" value="Genomic_DNA"/>
</dbReference>
<dbReference type="AlphaFoldDB" id="X1DZP8"/>
<comment type="caution">
    <text evidence="1">The sequence shown here is derived from an EMBL/GenBank/DDBJ whole genome shotgun (WGS) entry which is preliminary data.</text>
</comment>